<dbReference type="Proteomes" id="UP000005019">
    <property type="component" value="Unassembled WGS sequence"/>
</dbReference>
<dbReference type="EMBL" id="AFHG01000049">
    <property type="protein sequence ID" value="EGK71591.1"/>
    <property type="molecule type" value="Genomic_DNA"/>
</dbReference>
<keyword evidence="1" id="KW-1133">Transmembrane helix</keyword>
<reference evidence="2 3" key="1">
    <citation type="journal article" date="2011" name="J. Bacteriol.">
        <title>Genome sequence of Methyloversatilis universalis FAM5T, a methylotrophic representative of the order Rhodocyclales.</title>
        <authorList>
            <person name="Kittichotirat W."/>
            <person name="Good N.M."/>
            <person name="Hall R."/>
            <person name="Bringel F."/>
            <person name="Lajus A."/>
            <person name="Medigue C."/>
            <person name="Smalley N.E."/>
            <person name="Beck D."/>
            <person name="Bumgarner R."/>
            <person name="Vuilleumier S."/>
            <person name="Kalyuzhnaya M.G."/>
        </authorList>
    </citation>
    <scope>NUCLEOTIDE SEQUENCE [LARGE SCALE GENOMIC DNA]</scope>
    <source>
        <strain evidence="3">ATCC BAA-1314 / JCM 13912 / FAM5</strain>
    </source>
</reference>
<dbReference type="InterPro" id="IPR036249">
    <property type="entry name" value="Thioredoxin-like_sf"/>
</dbReference>
<comment type="caution">
    <text evidence="2">The sequence shown here is derived from an EMBL/GenBank/DDBJ whole genome shotgun (WGS) entry which is preliminary data.</text>
</comment>
<sequence length="185" mass="20628">MKGRKILIILAAVCVLPLLASYAMYFFWRPDSTVNYGQLLSPRPLPSETLTAVDGKSFAFSAVKGRWTLVLADGAACDAKCEELLYFIRQVRKAQGEHQDRIERVWLLTDGAQPKPELLSAIEGMHVVRAAGSATLAAFATDPAHPRAIHLVDPLGQVMMRYPDDPDPKKMIKDFQRLMKYSRLG</sequence>
<dbReference type="AlphaFoldDB" id="F5RCU0"/>
<evidence type="ECO:0000313" key="2">
    <source>
        <dbReference type="EMBL" id="EGK71591.1"/>
    </source>
</evidence>
<dbReference type="RefSeq" id="WP_008061414.1">
    <property type="nucleotide sequence ID" value="NZ_AFHG01000049.1"/>
</dbReference>
<dbReference type="OrthoDB" id="9180342at2"/>
<proteinExistence type="predicted"/>
<organism evidence="2 3">
    <name type="scientific">Methyloversatilis universalis (strain ATCC BAA-1314 / DSM 25237 / JCM 13912 / CCUG 52030 / FAM5)</name>
    <dbReference type="NCBI Taxonomy" id="1000565"/>
    <lineage>
        <taxon>Bacteria</taxon>
        <taxon>Pseudomonadati</taxon>
        <taxon>Pseudomonadota</taxon>
        <taxon>Betaproteobacteria</taxon>
        <taxon>Nitrosomonadales</taxon>
        <taxon>Sterolibacteriaceae</taxon>
        <taxon>Methyloversatilis</taxon>
    </lineage>
</organism>
<evidence type="ECO:0000256" key="1">
    <source>
        <dbReference type="SAM" id="Phobius"/>
    </source>
</evidence>
<accession>F5RCU0</accession>
<keyword evidence="3" id="KW-1185">Reference proteome</keyword>
<name>F5RCU0_METUF</name>
<keyword evidence="1 2" id="KW-0812">Transmembrane</keyword>
<dbReference type="eggNOG" id="COG1999">
    <property type="taxonomic scope" value="Bacteria"/>
</dbReference>
<gene>
    <name evidence="2" type="ORF">METUNv1_02095</name>
</gene>
<dbReference type="SUPFAM" id="SSF52833">
    <property type="entry name" value="Thioredoxin-like"/>
    <property type="match status" value="1"/>
</dbReference>
<feature type="transmembrane region" description="Helical" evidence="1">
    <location>
        <begin position="7"/>
        <end position="28"/>
    </location>
</feature>
<dbReference type="STRING" id="1000565.METUNv1_02095"/>
<protein>
    <submittedName>
        <fullName evidence="2">Transmembrane protein</fullName>
    </submittedName>
</protein>
<dbReference type="Gene3D" id="3.40.30.10">
    <property type="entry name" value="Glutaredoxin"/>
    <property type="match status" value="1"/>
</dbReference>
<keyword evidence="1" id="KW-0472">Membrane</keyword>
<evidence type="ECO:0000313" key="3">
    <source>
        <dbReference type="Proteomes" id="UP000005019"/>
    </source>
</evidence>